<evidence type="ECO:0000256" key="1">
    <source>
        <dbReference type="SAM" id="SignalP"/>
    </source>
</evidence>
<reference evidence="3" key="1">
    <citation type="submission" date="2016-10" db="EMBL/GenBank/DDBJ databases">
        <authorList>
            <person name="Varghese N."/>
            <person name="Submissions S."/>
        </authorList>
    </citation>
    <scope>NUCLEOTIDE SEQUENCE [LARGE SCALE GENOMIC DNA]</scope>
    <source>
        <strain evidence="3">CGMCC 1.9127</strain>
    </source>
</reference>
<gene>
    <name evidence="2" type="ORF">SAMN05216262_10941</name>
</gene>
<keyword evidence="1" id="KW-0732">Signal</keyword>
<dbReference type="AlphaFoldDB" id="A0A1H7P968"/>
<organism evidence="2 3">
    <name type="scientific">Colwellia chukchiensis</name>
    <dbReference type="NCBI Taxonomy" id="641665"/>
    <lineage>
        <taxon>Bacteria</taxon>
        <taxon>Pseudomonadati</taxon>
        <taxon>Pseudomonadota</taxon>
        <taxon>Gammaproteobacteria</taxon>
        <taxon>Alteromonadales</taxon>
        <taxon>Colwelliaceae</taxon>
        <taxon>Colwellia</taxon>
    </lineage>
</organism>
<accession>A0A1H7P968</accession>
<feature type="chain" id="PRO_5011639833" evidence="1">
    <location>
        <begin position="39"/>
        <end position="335"/>
    </location>
</feature>
<evidence type="ECO:0000313" key="2">
    <source>
        <dbReference type="EMBL" id="SEL32332.1"/>
    </source>
</evidence>
<evidence type="ECO:0000313" key="3">
    <source>
        <dbReference type="Proteomes" id="UP000199297"/>
    </source>
</evidence>
<feature type="signal peptide" evidence="1">
    <location>
        <begin position="1"/>
        <end position="38"/>
    </location>
</feature>
<name>A0A1H7P968_9GAMM</name>
<sequence>MLKSEVKQILMRMYRKNTIKWLLCRLFFYFAFANSALADSTTDVSKSTEQENDHWMQGLHETVTNSVYQSAQWFDSFFIANGSEQQKPTTSAKIRLAWLPKSRDWSEVKPRFRVRVKLPHFQNRASIILSDESDDELSNLPLEVNDSKAALANDKFSLALNYTQDKRADRLLNYRLGISSGDLFVRAKHKRRLTVNDKQGFLIEPSIYYFLDDGLEAKLLLEYDYQISSQSLFRVNYSIRGAEAFSGIRWKHGFYKLKQINSTTASVISFQVEGERNGARGFVIDKYTLAYRYRFNAIRDWLFFEIEPFLEFPEQENYTTTPGIALRLEGLFHKG</sequence>
<protein>
    <submittedName>
        <fullName evidence="2">Uncharacterized protein</fullName>
    </submittedName>
</protein>
<keyword evidence="3" id="KW-1185">Reference proteome</keyword>
<dbReference type="Proteomes" id="UP000199297">
    <property type="component" value="Unassembled WGS sequence"/>
</dbReference>
<dbReference type="STRING" id="641665.GCA_002104455_00740"/>
<proteinExistence type="predicted"/>
<dbReference type="EMBL" id="FOBI01000009">
    <property type="protein sequence ID" value="SEL32332.1"/>
    <property type="molecule type" value="Genomic_DNA"/>
</dbReference>